<dbReference type="GO" id="GO:0005886">
    <property type="term" value="C:plasma membrane"/>
    <property type="evidence" value="ECO:0007669"/>
    <property type="project" value="UniProtKB-SubCell"/>
</dbReference>
<evidence type="ECO:0000256" key="1">
    <source>
        <dbReference type="ARBA" id="ARBA00004651"/>
    </source>
</evidence>
<evidence type="ECO:0000256" key="4">
    <source>
        <dbReference type="ARBA" id="ARBA00022692"/>
    </source>
</evidence>
<dbReference type="EMBL" id="CP035928">
    <property type="protein sequence ID" value="QEP33537.1"/>
    <property type="molecule type" value="Genomic_DNA"/>
</dbReference>
<dbReference type="InterPro" id="IPR035906">
    <property type="entry name" value="MetI-like_sf"/>
</dbReference>
<dbReference type="Pfam" id="PF00528">
    <property type="entry name" value="BPD_transp_1"/>
    <property type="match status" value="1"/>
</dbReference>
<keyword evidence="6 7" id="KW-0472">Membrane</keyword>
<dbReference type="CDD" id="cd06261">
    <property type="entry name" value="TM_PBP2"/>
    <property type="match status" value="1"/>
</dbReference>
<keyword evidence="4 7" id="KW-0812">Transmembrane</keyword>
<dbReference type="OrthoDB" id="9809660at2"/>
<dbReference type="RefSeq" id="WP_130232503.1">
    <property type="nucleotide sequence ID" value="NZ_BMEF01000010.1"/>
</dbReference>
<evidence type="ECO:0000256" key="7">
    <source>
        <dbReference type="RuleBase" id="RU363032"/>
    </source>
</evidence>
<feature type="transmembrane region" description="Helical" evidence="7">
    <location>
        <begin position="58"/>
        <end position="78"/>
    </location>
</feature>
<dbReference type="KEGG" id="apai:APAC_0376"/>
<feature type="transmembrane region" description="Helical" evidence="7">
    <location>
        <begin position="85"/>
        <end position="109"/>
    </location>
</feature>
<feature type="transmembrane region" description="Helical" evidence="7">
    <location>
        <begin position="166"/>
        <end position="185"/>
    </location>
</feature>
<dbReference type="AlphaFoldDB" id="A0A5C2H3J2"/>
<feature type="transmembrane region" description="Helical" evidence="7">
    <location>
        <begin position="205"/>
        <end position="227"/>
    </location>
</feature>
<feature type="transmembrane region" description="Helical" evidence="7">
    <location>
        <begin position="7"/>
        <end position="28"/>
    </location>
</feature>
<dbReference type="GO" id="GO:0055085">
    <property type="term" value="P:transmembrane transport"/>
    <property type="evidence" value="ECO:0007669"/>
    <property type="project" value="InterPro"/>
</dbReference>
<evidence type="ECO:0000256" key="2">
    <source>
        <dbReference type="ARBA" id="ARBA00022448"/>
    </source>
</evidence>
<organism evidence="8 9">
    <name type="scientific">Malaciobacter pacificus</name>
    <dbReference type="NCBI Taxonomy" id="1080223"/>
    <lineage>
        <taxon>Bacteria</taxon>
        <taxon>Pseudomonadati</taxon>
        <taxon>Campylobacterota</taxon>
        <taxon>Epsilonproteobacteria</taxon>
        <taxon>Campylobacterales</taxon>
        <taxon>Arcobacteraceae</taxon>
        <taxon>Malaciobacter</taxon>
    </lineage>
</organism>
<evidence type="ECO:0000256" key="6">
    <source>
        <dbReference type="ARBA" id="ARBA00023136"/>
    </source>
</evidence>
<dbReference type="Proteomes" id="UP000322726">
    <property type="component" value="Chromosome"/>
</dbReference>
<accession>A0A5C2H3J2</accession>
<comment type="subcellular location">
    <subcellularLocation>
        <location evidence="1 7">Cell membrane</location>
        <topology evidence="1 7">Multi-pass membrane protein</topology>
    </subcellularLocation>
</comment>
<gene>
    <name evidence="8" type="ORF">APAC_0376</name>
</gene>
<evidence type="ECO:0000256" key="5">
    <source>
        <dbReference type="ARBA" id="ARBA00022989"/>
    </source>
</evidence>
<keyword evidence="5 7" id="KW-1133">Transmembrane helix</keyword>
<reference evidence="8 9" key="2">
    <citation type="submission" date="2019-09" db="EMBL/GenBank/DDBJ databases">
        <title>Complete genome sequencing of four Arcobacter species reveals a diverse suite of mobile elements.</title>
        <authorList>
            <person name="Miller W.G."/>
            <person name="Yee E."/>
            <person name="Bono J.L."/>
        </authorList>
    </citation>
    <scope>NUCLEOTIDE SEQUENCE [LARGE SCALE GENOMIC DNA]</scope>
    <source>
        <strain evidence="8 9">LMG 26638</strain>
    </source>
</reference>
<dbReference type="SUPFAM" id="SSF161098">
    <property type="entry name" value="MetI-like"/>
    <property type="match status" value="1"/>
</dbReference>
<evidence type="ECO:0000313" key="8">
    <source>
        <dbReference type="EMBL" id="QEP33537.1"/>
    </source>
</evidence>
<name>A0A5C2H3J2_9BACT</name>
<feature type="transmembrane region" description="Helical" evidence="7">
    <location>
        <begin position="115"/>
        <end position="132"/>
    </location>
</feature>
<dbReference type="PANTHER" id="PTHR30151">
    <property type="entry name" value="ALKANE SULFONATE ABC TRANSPORTER-RELATED, MEMBRANE SUBUNIT"/>
    <property type="match status" value="1"/>
</dbReference>
<keyword evidence="3" id="KW-1003">Cell membrane</keyword>
<dbReference type="PANTHER" id="PTHR30151:SF38">
    <property type="entry name" value="ALIPHATIC SULFONATES TRANSPORT PERMEASE PROTEIN SSUC-RELATED"/>
    <property type="match status" value="1"/>
</dbReference>
<reference evidence="9" key="1">
    <citation type="submission" date="2019-09" db="EMBL/GenBank/DDBJ databases">
        <title>Complete genome sequencing of four Arcobacter species reveals a diverse suite of mobile elements.</title>
        <authorList>
            <person name="On S.L.W."/>
            <person name="Miller W.G."/>
            <person name="Biggs P."/>
            <person name="Cornelius A."/>
            <person name="Vandamme P."/>
        </authorList>
    </citation>
    <scope>NUCLEOTIDE SEQUENCE [LARGE SCALE GENOMIC DNA]</scope>
    <source>
        <strain evidence="9">LMG 26638</strain>
    </source>
</reference>
<sequence length="243" mass="27416">MNQTKVVSIILFIIIWQAISIFVNSSVFPSVVDIVGDLMKHLGDGDLLFHLGVTLKRVFIAFSIAMIIGIFIGILMGVSRKIDDLFDFLLVLGLNIPALVTIVVCYIWFGLTDFAALLAVIINKVPIIVVNVREGTKAIERKYLNLAKVYNVSKKETFFKVFLPQIYPYIMASTRLSLSLIWKIVLVVELLGRSDGIGFKISMFFQYFNITSILAYSLAFVIVILLIENYILKPIENKISAWK</sequence>
<protein>
    <submittedName>
        <fullName evidence="8">Nitrate/sulfonate/bicarbonate ABC transporter, permease protein</fullName>
    </submittedName>
</protein>
<evidence type="ECO:0000256" key="3">
    <source>
        <dbReference type="ARBA" id="ARBA00022475"/>
    </source>
</evidence>
<proteinExistence type="inferred from homology"/>
<evidence type="ECO:0000313" key="9">
    <source>
        <dbReference type="Proteomes" id="UP000322726"/>
    </source>
</evidence>
<dbReference type="Gene3D" id="1.10.3720.10">
    <property type="entry name" value="MetI-like"/>
    <property type="match status" value="1"/>
</dbReference>
<reference evidence="8 9" key="3">
    <citation type="submission" date="2019-09" db="EMBL/GenBank/DDBJ databases">
        <title>Taxonomic note: a critical rebuttal of the proposed division of the genus Arcobacter into six genera, emended descriptions of Arcobacter anaerophilus and the genus Arcobacter, and an assessment of genus-level boundaries for Epsilonproteobacteria using in silico genomic comparator tools.</title>
        <authorList>
            <person name="On S.L.W."/>
            <person name="Miller W.G."/>
            <person name="Biggs P."/>
            <person name="Cornelius A."/>
            <person name="Vandamme P."/>
        </authorList>
    </citation>
    <scope>NUCLEOTIDE SEQUENCE [LARGE SCALE GENOMIC DNA]</scope>
    <source>
        <strain evidence="8 9">LMG 26638</strain>
    </source>
</reference>
<comment type="similarity">
    <text evidence="7">Belongs to the binding-protein-dependent transport system permease family.</text>
</comment>
<keyword evidence="2 7" id="KW-0813">Transport</keyword>
<keyword evidence="9" id="KW-1185">Reference proteome</keyword>
<dbReference type="PROSITE" id="PS50928">
    <property type="entry name" value="ABC_TM1"/>
    <property type="match status" value="1"/>
</dbReference>
<dbReference type="InterPro" id="IPR000515">
    <property type="entry name" value="MetI-like"/>
</dbReference>